<dbReference type="AlphaFoldDB" id="A0A6V8KC57"/>
<reference evidence="2 3" key="1">
    <citation type="submission" date="2020-03" db="EMBL/GenBank/DDBJ databases">
        <title>Whole genome shotgun sequence of Phytohabitans houttuyneae NBRC 108639.</title>
        <authorList>
            <person name="Komaki H."/>
            <person name="Tamura T."/>
        </authorList>
    </citation>
    <scope>NUCLEOTIDE SEQUENCE [LARGE SCALE GENOMIC DNA]</scope>
    <source>
        <strain evidence="2 3">NBRC 108639</strain>
    </source>
</reference>
<dbReference type="EMBL" id="BLPF01000002">
    <property type="protein sequence ID" value="GFJ82763.1"/>
    <property type="molecule type" value="Genomic_DNA"/>
</dbReference>
<dbReference type="InterPro" id="IPR019606">
    <property type="entry name" value="GerMN"/>
</dbReference>
<evidence type="ECO:0000313" key="2">
    <source>
        <dbReference type="EMBL" id="GFJ82763.1"/>
    </source>
</evidence>
<protein>
    <recommendedName>
        <fullName evidence="1">GerMN domain-containing protein</fullName>
    </recommendedName>
</protein>
<organism evidence="2 3">
    <name type="scientific">Phytohabitans houttuyneae</name>
    <dbReference type="NCBI Taxonomy" id="1076126"/>
    <lineage>
        <taxon>Bacteria</taxon>
        <taxon>Bacillati</taxon>
        <taxon>Actinomycetota</taxon>
        <taxon>Actinomycetes</taxon>
        <taxon>Micromonosporales</taxon>
        <taxon>Micromonosporaceae</taxon>
    </lineage>
</organism>
<comment type="caution">
    <text evidence="2">The sequence shown here is derived from an EMBL/GenBank/DDBJ whole genome shotgun (WGS) entry which is preliminary data.</text>
</comment>
<dbReference type="SMART" id="SM00909">
    <property type="entry name" value="Germane"/>
    <property type="match status" value="1"/>
</dbReference>
<name>A0A6V8KC57_9ACTN</name>
<dbReference type="RefSeq" id="WP_173063677.1">
    <property type="nucleotide sequence ID" value="NZ_BAABGO010000034.1"/>
</dbReference>
<gene>
    <name evidence="2" type="ORF">Phou_069430</name>
</gene>
<evidence type="ECO:0000313" key="3">
    <source>
        <dbReference type="Proteomes" id="UP000482800"/>
    </source>
</evidence>
<dbReference type="PROSITE" id="PS51257">
    <property type="entry name" value="PROKAR_LIPOPROTEIN"/>
    <property type="match status" value="1"/>
</dbReference>
<proteinExistence type="predicted"/>
<dbReference type="Pfam" id="PF10646">
    <property type="entry name" value="Germane"/>
    <property type="match status" value="1"/>
</dbReference>
<keyword evidence="3" id="KW-1185">Reference proteome</keyword>
<evidence type="ECO:0000259" key="1">
    <source>
        <dbReference type="SMART" id="SM00909"/>
    </source>
</evidence>
<accession>A0A6V8KC57</accession>
<sequence length="186" mass="18878">MRRPGLAALALAVALAGCGVETEGRARRVNPPSGVAHAWATPTPPDAGTGAVPERLYLVRGGELVAITRHVAAEPAVTQLVGDLLAGPTPREREGGLTSALRPTDVAGVQVSGGRATVELTEMLDGSGRTDQVLAFAQLVCTLTATPTVTSVMFTHAGQPVGVPRADGSLSQAPATAADYAGLLDR</sequence>
<dbReference type="Proteomes" id="UP000482800">
    <property type="component" value="Unassembled WGS sequence"/>
</dbReference>
<feature type="domain" description="GerMN" evidence="1">
    <location>
        <begin position="77"/>
        <end position="165"/>
    </location>
</feature>
<reference evidence="2 3" key="2">
    <citation type="submission" date="2020-03" db="EMBL/GenBank/DDBJ databases">
        <authorList>
            <person name="Ichikawa N."/>
            <person name="Kimura A."/>
            <person name="Kitahashi Y."/>
            <person name="Uohara A."/>
        </authorList>
    </citation>
    <scope>NUCLEOTIDE SEQUENCE [LARGE SCALE GENOMIC DNA]</scope>
    <source>
        <strain evidence="2 3">NBRC 108639</strain>
    </source>
</reference>